<protein>
    <submittedName>
        <fullName evidence="1">Uncharacterized protein</fullName>
    </submittedName>
</protein>
<sequence>MNKKDKPQTIKTTVWSEFSNLYVEQLGKAIRRKFFVDCGIEGDFTGLGGKSELIIRFLANDDQATDILEYITRIWQFVETPELVSQ</sequence>
<gene>
    <name evidence="1" type="ORF">C7H83_06870</name>
</gene>
<name>A0A3G5FIV1_TETHA</name>
<dbReference type="Proteomes" id="UP000280475">
    <property type="component" value="Chromosome"/>
</dbReference>
<reference evidence="1 2" key="1">
    <citation type="journal article" date="2012" name="Int. J. Syst. Evol. Microbiol.">
        <title>Characterization of Tetragenococcus strains from sugar thick juice reveals a novel species, Tetragenococcus osmophilus sp. nov., and divides Tetragenococcus halophilus into two subspecies, T. halophilus subsp. halophilus subsp. nov. and T. halophilus subsp. flandriensis subsp. nov.</title>
        <authorList>
            <person name="Juste A."/>
            <person name="Van Trappen S."/>
            <person name="Verreth C."/>
            <person name="Cleenwerck I."/>
            <person name="De Vos P."/>
            <person name="Lievens B."/>
            <person name="Willems K.A."/>
        </authorList>
    </citation>
    <scope>NUCLEOTIDE SEQUENCE [LARGE SCALE GENOMIC DNA]</scope>
    <source>
        <strain evidence="1 2">LMG 26042</strain>
    </source>
</reference>
<dbReference type="EMBL" id="CP027768">
    <property type="protein sequence ID" value="AYW50201.1"/>
    <property type="molecule type" value="Genomic_DNA"/>
</dbReference>
<proteinExistence type="predicted"/>
<evidence type="ECO:0000313" key="2">
    <source>
        <dbReference type="Proteomes" id="UP000280475"/>
    </source>
</evidence>
<organism evidence="1 2">
    <name type="scientific">Tetragenococcus halophilus</name>
    <name type="common">Pediococcus halophilus</name>
    <dbReference type="NCBI Taxonomy" id="51669"/>
    <lineage>
        <taxon>Bacteria</taxon>
        <taxon>Bacillati</taxon>
        <taxon>Bacillota</taxon>
        <taxon>Bacilli</taxon>
        <taxon>Lactobacillales</taxon>
        <taxon>Enterococcaceae</taxon>
        <taxon>Tetragenococcus</taxon>
    </lineage>
</organism>
<evidence type="ECO:0000313" key="1">
    <source>
        <dbReference type="EMBL" id="AYW50201.1"/>
    </source>
</evidence>
<accession>A0A3G5FIV1</accession>
<dbReference type="AlphaFoldDB" id="A0A3G5FIV1"/>
<dbReference type="RefSeq" id="WP_061840123.1">
    <property type="nucleotide sequence ID" value="NZ_BLRN01000088.1"/>
</dbReference>